<dbReference type="SUPFAM" id="SSF52540">
    <property type="entry name" value="P-loop containing nucleoside triphosphate hydrolases"/>
    <property type="match status" value="1"/>
</dbReference>
<keyword evidence="1" id="KW-0175">Coiled coil</keyword>
<evidence type="ECO:0000256" key="1">
    <source>
        <dbReference type="SAM" id="Coils"/>
    </source>
</evidence>
<dbReference type="Proteomes" id="UP001164746">
    <property type="component" value="Chromosome 14"/>
</dbReference>
<dbReference type="PANTHER" id="PTHR46844:SF1">
    <property type="entry name" value="SLR5058 PROTEIN"/>
    <property type="match status" value="1"/>
</dbReference>
<dbReference type="Gene3D" id="3.40.50.300">
    <property type="entry name" value="P-loop containing nucleotide triphosphate hydrolases"/>
    <property type="match status" value="1"/>
</dbReference>
<dbReference type="EMBL" id="CP111025">
    <property type="protein sequence ID" value="WAR26803.1"/>
    <property type="molecule type" value="Genomic_DNA"/>
</dbReference>
<evidence type="ECO:0000313" key="2">
    <source>
        <dbReference type="EMBL" id="WAR26803.1"/>
    </source>
</evidence>
<keyword evidence="3" id="KW-1185">Reference proteome</keyword>
<evidence type="ECO:0000313" key="3">
    <source>
        <dbReference type="Proteomes" id="UP001164746"/>
    </source>
</evidence>
<dbReference type="PANTHER" id="PTHR46844">
    <property type="entry name" value="SLR5058 PROTEIN"/>
    <property type="match status" value="1"/>
</dbReference>
<dbReference type="InterPro" id="IPR027417">
    <property type="entry name" value="P-loop_NTPase"/>
</dbReference>
<feature type="non-terminal residue" evidence="2">
    <location>
        <position position="427"/>
    </location>
</feature>
<feature type="coiled-coil region" evidence="1">
    <location>
        <begin position="99"/>
        <end position="126"/>
    </location>
</feature>
<proteinExistence type="predicted"/>
<organism evidence="2 3">
    <name type="scientific">Mya arenaria</name>
    <name type="common">Soft-shell clam</name>
    <dbReference type="NCBI Taxonomy" id="6604"/>
    <lineage>
        <taxon>Eukaryota</taxon>
        <taxon>Metazoa</taxon>
        <taxon>Spiralia</taxon>
        <taxon>Lophotrochozoa</taxon>
        <taxon>Mollusca</taxon>
        <taxon>Bivalvia</taxon>
        <taxon>Autobranchia</taxon>
        <taxon>Heteroconchia</taxon>
        <taxon>Euheterodonta</taxon>
        <taxon>Imparidentia</taxon>
        <taxon>Neoheterodontei</taxon>
        <taxon>Myida</taxon>
        <taxon>Myoidea</taxon>
        <taxon>Myidae</taxon>
        <taxon>Mya</taxon>
    </lineage>
</organism>
<sequence length="427" mass="48784">MEEYKKQFSSPGSRNWLKGSVACNITKRGLAPFACKVCDDIRVEHLEVLYTSAFSVFGVTKRIVNTTLNTPRRKHLENDELIIERSEVVAAITDSVDYLRRLTTSNLETEDRINDLEMKMKEILKQDVISGMDSFKSELTDNLIKYNREHHCTLKIGPFIECGNDGLEDFYVPPNISRVITHSREKNKPTKEPLTSLNQLLSSKPIIVLTADAGLGKTSFCKFLVVLWCAVKEGRTDFIAKLSDTQNIFSKIECLDKFTYLFYIQLRGNQCDTLEDIIFSHTKSVHTDLSRDNKAFGELLSNENGLFILDGLDECDIPSLMPLAANRKYTILITSRPWKIASINMSSESTYTHAQVDIMSQEVSEKLMLHSNNFLNKHFSTSYNISDFISAIKNQHLESHLQNPMLTLQLLCVYHDKRNENKTCRDN</sequence>
<gene>
    <name evidence="2" type="ORF">MAR_012507</name>
</gene>
<accession>A0ABY7FX70</accession>
<evidence type="ECO:0008006" key="4">
    <source>
        <dbReference type="Google" id="ProtNLM"/>
    </source>
</evidence>
<reference evidence="2" key="1">
    <citation type="submission" date="2022-11" db="EMBL/GenBank/DDBJ databases">
        <title>Centuries of genome instability and evolution in soft-shell clam transmissible cancer (bioRxiv).</title>
        <authorList>
            <person name="Hart S.F.M."/>
            <person name="Yonemitsu M.A."/>
            <person name="Giersch R.M."/>
            <person name="Beal B.F."/>
            <person name="Arriagada G."/>
            <person name="Davis B.W."/>
            <person name="Ostrander E.A."/>
            <person name="Goff S.P."/>
            <person name="Metzger M.J."/>
        </authorList>
    </citation>
    <scope>NUCLEOTIDE SEQUENCE</scope>
    <source>
        <strain evidence="2">MELC-2E11</strain>
        <tissue evidence="2">Siphon/mantle</tissue>
    </source>
</reference>
<name>A0ABY7FX70_MYAAR</name>
<protein>
    <recommendedName>
        <fullName evidence="4">NACHT domain-containing protein</fullName>
    </recommendedName>
</protein>